<dbReference type="PANTHER" id="PTHR24121:SF21">
    <property type="entry name" value="ANKYRIN REPEAT FAMILY PROTEIN"/>
    <property type="match status" value="1"/>
</dbReference>
<dbReference type="AlphaFoldDB" id="A0A7J7GTK8"/>
<gene>
    <name evidence="3" type="ORF">HYC85_018186</name>
</gene>
<feature type="region of interest" description="Disordered" evidence="2">
    <location>
        <begin position="69"/>
        <end position="108"/>
    </location>
</feature>
<protein>
    <recommendedName>
        <fullName evidence="5">PGG domain-containing protein</fullName>
    </recommendedName>
</protein>
<evidence type="ECO:0000256" key="1">
    <source>
        <dbReference type="PROSITE-ProRule" id="PRU00023"/>
    </source>
</evidence>
<dbReference type="InterPro" id="IPR002110">
    <property type="entry name" value="Ankyrin_rpt"/>
</dbReference>
<keyword evidence="1" id="KW-0040">ANK repeat</keyword>
<dbReference type="SMART" id="SM00248">
    <property type="entry name" value="ANK"/>
    <property type="match status" value="3"/>
</dbReference>
<feature type="repeat" description="ANK" evidence="1">
    <location>
        <begin position="129"/>
        <end position="161"/>
    </location>
</feature>
<evidence type="ECO:0000256" key="2">
    <source>
        <dbReference type="SAM" id="MobiDB-lite"/>
    </source>
</evidence>
<reference evidence="4" key="1">
    <citation type="journal article" date="2020" name="Nat. Commun.">
        <title>Genome assembly of wild tea tree DASZ reveals pedigree and selection history of tea varieties.</title>
        <authorList>
            <person name="Zhang W."/>
            <person name="Zhang Y."/>
            <person name="Qiu H."/>
            <person name="Guo Y."/>
            <person name="Wan H."/>
            <person name="Zhang X."/>
            <person name="Scossa F."/>
            <person name="Alseekh S."/>
            <person name="Zhang Q."/>
            <person name="Wang P."/>
            <person name="Xu L."/>
            <person name="Schmidt M.H."/>
            <person name="Jia X."/>
            <person name="Li D."/>
            <person name="Zhu A."/>
            <person name="Guo F."/>
            <person name="Chen W."/>
            <person name="Ni D."/>
            <person name="Usadel B."/>
            <person name="Fernie A.R."/>
            <person name="Wen W."/>
        </authorList>
    </citation>
    <scope>NUCLEOTIDE SEQUENCE [LARGE SCALE GENOMIC DNA]</scope>
    <source>
        <strain evidence="4">cv. G240</strain>
    </source>
</reference>
<evidence type="ECO:0000313" key="3">
    <source>
        <dbReference type="EMBL" id="KAF5944109.1"/>
    </source>
</evidence>
<keyword evidence="4" id="KW-1185">Reference proteome</keyword>
<dbReference type="PANTHER" id="PTHR24121">
    <property type="entry name" value="NO MECHANORECEPTOR POTENTIAL C, ISOFORM D-RELATED"/>
    <property type="match status" value="1"/>
</dbReference>
<feature type="repeat" description="ANK" evidence="1">
    <location>
        <begin position="180"/>
        <end position="201"/>
    </location>
</feature>
<proteinExistence type="predicted"/>
<dbReference type="PROSITE" id="PS50088">
    <property type="entry name" value="ANK_REPEAT"/>
    <property type="match status" value="2"/>
</dbReference>
<dbReference type="InterPro" id="IPR036770">
    <property type="entry name" value="Ankyrin_rpt-contain_sf"/>
</dbReference>
<accession>A0A7J7GTK8</accession>
<organism evidence="3 4">
    <name type="scientific">Camellia sinensis</name>
    <name type="common">Tea plant</name>
    <name type="synonym">Thea sinensis</name>
    <dbReference type="NCBI Taxonomy" id="4442"/>
    <lineage>
        <taxon>Eukaryota</taxon>
        <taxon>Viridiplantae</taxon>
        <taxon>Streptophyta</taxon>
        <taxon>Embryophyta</taxon>
        <taxon>Tracheophyta</taxon>
        <taxon>Spermatophyta</taxon>
        <taxon>Magnoliopsida</taxon>
        <taxon>eudicotyledons</taxon>
        <taxon>Gunneridae</taxon>
        <taxon>Pentapetalae</taxon>
        <taxon>asterids</taxon>
        <taxon>Ericales</taxon>
        <taxon>Theaceae</taxon>
        <taxon>Camellia</taxon>
    </lineage>
</organism>
<reference evidence="3 4" key="2">
    <citation type="submission" date="2020-07" db="EMBL/GenBank/DDBJ databases">
        <title>Genome assembly of wild tea tree DASZ reveals pedigree and selection history of tea varieties.</title>
        <authorList>
            <person name="Zhang W."/>
        </authorList>
    </citation>
    <scope>NUCLEOTIDE SEQUENCE [LARGE SCALE GENOMIC DNA]</scope>
    <source>
        <strain evidence="4">cv. G240</strain>
        <tissue evidence="3">Leaf</tissue>
    </source>
</reference>
<feature type="compositionally biased region" description="Basic residues" evidence="2">
    <location>
        <begin position="98"/>
        <end position="108"/>
    </location>
</feature>
<sequence>MDTMATDEPVVQLCMVLSDIQMGAGRGIHFTKTEDRDTHDRYEYEASDFGRSNSMASCNIQGSYSWRHPWPENSTTTRLPTQSSQPTHPARRQDSSYRRKTSHHHLGHHHLVEPIQSSCPDLFKSKNCNDDHPLHLAAAGGHLSIVQSLISNALRFAISSGRETEAEQDILDVTKGQNKQGNTPLHMAVKNHQYEVALFLFTGAGSLLTSCVPNLEKKSPLYMAAEAGHQELFELMMQFVASNVDAQNMLKDSQPLLHVAITTRNKGNSIFYHYLFFYQQC</sequence>
<dbReference type="Gene3D" id="1.25.40.20">
    <property type="entry name" value="Ankyrin repeat-containing domain"/>
    <property type="match status" value="1"/>
</dbReference>
<evidence type="ECO:0000313" key="4">
    <source>
        <dbReference type="Proteomes" id="UP000593564"/>
    </source>
</evidence>
<dbReference type="Proteomes" id="UP000593564">
    <property type="component" value="Unassembled WGS sequence"/>
</dbReference>
<dbReference type="PROSITE" id="PS50297">
    <property type="entry name" value="ANK_REP_REGION"/>
    <property type="match status" value="2"/>
</dbReference>
<name>A0A7J7GTK8_CAMSI</name>
<evidence type="ECO:0008006" key="5">
    <source>
        <dbReference type="Google" id="ProtNLM"/>
    </source>
</evidence>
<dbReference type="SUPFAM" id="SSF48403">
    <property type="entry name" value="Ankyrin repeat"/>
    <property type="match status" value="1"/>
</dbReference>
<dbReference type="EMBL" id="JACBKZ010000008">
    <property type="protein sequence ID" value="KAF5944109.1"/>
    <property type="molecule type" value="Genomic_DNA"/>
</dbReference>
<comment type="caution">
    <text evidence="3">The sequence shown here is derived from an EMBL/GenBank/DDBJ whole genome shotgun (WGS) entry which is preliminary data.</text>
</comment>
<feature type="compositionally biased region" description="Polar residues" evidence="2">
    <location>
        <begin position="72"/>
        <end position="87"/>
    </location>
</feature>
<dbReference type="Pfam" id="PF12796">
    <property type="entry name" value="Ank_2"/>
    <property type="match status" value="1"/>
</dbReference>